<reference evidence="2" key="1">
    <citation type="journal article" date="2015" name="Nature">
        <title>Complex archaea that bridge the gap between prokaryotes and eukaryotes.</title>
        <authorList>
            <person name="Spang A."/>
            <person name="Saw J.H."/>
            <person name="Jorgensen S.L."/>
            <person name="Zaremba-Niedzwiedzka K."/>
            <person name="Martijn J."/>
            <person name="Lind A.E."/>
            <person name="van Eijk R."/>
            <person name="Schleper C."/>
            <person name="Guy L."/>
            <person name="Ettema T.J."/>
        </authorList>
    </citation>
    <scope>NUCLEOTIDE SEQUENCE</scope>
</reference>
<accession>A0A0F9C7U5</accession>
<name>A0A0F9C7U5_9ZZZZ</name>
<organism evidence="2">
    <name type="scientific">marine sediment metagenome</name>
    <dbReference type="NCBI Taxonomy" id="412755"/>
    <lineage>
        <taxon>unclassified sequences</taxon>
        <taxon>metagenomes</taxon>
        <taxon>ecological metagenomes</taxon>
    </lineage>
</organism>
<keyword evidence="1" id="KW-0812">Transmembrane</keyword>
<keyword evidence="1" id="KW-0472">Membrane</keyword>
<dbReference type="EMBL" id="LAZR01037376">
    <property type="protein sequence ID" value="KKL22372.1"/>
    <property type="molecule type" value="Genomic_DNA"/>
</dbReference>
<dbReference type="AlphaFoldDB" id="A0A0F9C7U5"/>
<gene>
    <name evidence="2" type="ORF">LCGC14_2436110</name>
</gene>
<protein>
    <submittedName>
        <fullName evidence="2">Uncharacterized protein</fullName>
    </submittedName>
</protein>
<proteinExistence type="predicted"/>
<feature type="transmembrane region" description="Helical" evidence="1">
    <location>
        <begin position="63"/>
        <end position="85"/>
    </location>
</feature>
<evidence type="ECO:0000313" key="2">
    <source>
        <dbReference type="EMBL" id="KKL22372.1"/>
    </source>
</evidence>
<keyword evidence="1" id="KW-1133">Transmembrane helix</keyword>
<sequence length="139" mass="15800">MSDSPLPIPPKPPSRTPYDLWANARAVKEKLYMKAAHKSLDIPEDDDMQINSHVRNGVSWKEMLVAIIGIGILATTIPFGFRLMVERVREVYKTELSVPVPPVHAHDHTHPDITQEFEVLFFDSEGRPIAVEPFTMKQE</sequence>
<comment type="caution">
    <text evidence="2">The sequence shown here is derived from an EMBL/GenBank/DDBJ whole genome shotgun (WGS) entry which is preliminary data.</text>
</comment>
<evidence type="ECO:0000256" key="1">
    <source>
        <dbReference type="SAM" id="Phobius"/>
    </source>
</evidence>